<dbReference type="EMBL" id="CM042883">
    <property type="protein sequence ID" value="KAI4376788.1"/>
    <property type="molecule type" value="Genomic_DNA"/>
</dbReference>
<organism evidence="1 2">
    <name type="scientific">Melastoma candidum</name>
    <dbReference type="NCBI Taxonomy" id="119954"/>
    <lineage>
        <taxon>Eukaryota</taxon>
        <taxon>Viridiplantae</taxon>
        <taxon>Streptophyta</taxon>
        <taxon>Embryophyta</taxon>
        <taxon>Tracheophyta</taxon>
        <taxon>Spermatophyta</taxon>
        <taxon>Magnoliopsida</taxon>
        <taxon>eudicotyledons</taxon>
        <taxon>Gunneridae</taxon>
        <taxon>Pentapetalae</taxon>
        <taxon>rosids</taxon>
        <taxon>malvids</taxon>
        <taxon>Myrtales</taxon>
        <taxon>Melastomataceae</taxon>
        <taxon>Melastomatoideae</taxon>
        <taxon>Melastomateae</taxon>
        <taxon>Melastoma</taxon>
    </lineage>
</organism>
<accession>A0ACB9RH76</accession>
<proteinExistence type="predicted"/>
<gene>
    <name evidence="1" type="ORF">MLD38_014506</name>
</gene>
<name>A0ACB9RH76_9MYRT</name>
<keyword evidence="2" id="KW-1185">Reference proteome</keyword>
<reference evidence="2" key="1">
    <citation type="journal article" date="2023" name="Front. Plant Sci.">
        <title>Chromosomal-level genome assembly of Melastoma candidum provides insights into trichome evolution.</title>
        <authorList>
            <person name="Zhong Y."/>
            <person name="Wu W."/>
            <person name="Sun C."/>
            <person name="Zou P."/>
            <person name="Liu Y."/>
            <person name="Dai S."/>
            <person name="Zhou R."/>
        </authorList>
    </citation>
    <scope>NUCLEOTIDE SEQUENCE [LARGE SCALE GENOMIC DNA]</scope>
</reference>
<evidence type="ECO:0000313" key="1">
    <source>
        <dbReference type="EMBL" id="KAI4376788.1"/>
    </source>
</evidence>
<evidence type="ECO:0000313" key="2">
    <source>
        <dbReference type="Proteomes" id="UP001057402"/>
    </source>
</evidence>
<comment type="caution">
    <text evidence="1">The sequence shown here is derived from an EMBL/GenBank/DDBJ whole genome shotgun (WGS) entry which is preliminary data.</text>
</comment>
<protein>
    <submittedName>
        <fullName evidence="1">Uncharacterized protein</fullName>
    </submittedName>
</protein>
<sequence length="487" mass="54296">MDSDSGRDQQLPYLPFQPPPRAPPSDGFYSNSFNLGYKVSPGILLVIIVLAILVFLGALAHLLVRILMRPSIRDPDDTESITAFQGQLQQLFHLHDAGVDQAFIDTLPVFHYKAILGQKVESFDCAVCLCEFEPEDKLRLLPKCSHAFHMECIDTWLLSHSTCPLCRDNLIHDFYQDGCFSPYVLVLESESESSRDIVCNDRESVSGVGRTSSVLRSDFHFNFTRESEKGSVRSQADLISKSCEIDRKEKDDGPGEKEKVVHVKLGKFRNLDPCEDSGSNGQNNVDSRRCFSMGSFEYVMDENSTLLVPVETISKKHAGRKPSVMPLRPGHRQAMSFCDGVSPRMFSGFDVTKPMEIHEAPSNANSFRENGKQKSRSDSESFSISKIWLRGKEKAKSSVDSSRRAMSFRFMGGSGEIVLGREVKDARSWSNAGSESGLERGSNRVYSNSSSIMNPQPNSQSFARKSSLLWLPGWQTKVVNSSSTSNV</sequence>
<dbReference type="Proteomes" id="UP001057402">
    <property type="component" value="Chromosome 4"/>
</dbReference>